<protein>
    <recommendedName>
        <fullName evidence="4">Intracellular septation protein A</fullName>
    </recommendedName>
</protein>
<organism evidence="2 3">
    <name type="scientific">Rheinheimera aquimaris</name>
    <dbReference type="NCBI Taxonomy" id="412437"/>
    <lineage>
        <taxon>Bacteria</taxon>
        <taxon>Pseudomonadati</taxon>
        <taxon>Pseudomonadota</taxon>
        <taxon>Gammaproteobacteria</taxon>
        <taxon>Chromatiales</taxon>
        <taxon>Chromatiaceae</taxon>
        <taxon>Rheinheimera</taxon>
    </lineage>
</organism>
<keyword evidence="3" id="KW-1185">Reference proteome</keyword>
<proteinExistence type="predicted"/>
<feature type="transmembrane region" description="Helical" evidence="1">
    <location>
        <begin position="72"/>
        <end position="90"/>
    </location>
</feature>
<keyword evidence="1" id="KW-0812">Transmembrane</keyword>
<keyword evidence="1" id="KW-0472">Membrane</keyword>
<comment type="caution">
    <text evidence="2">The sequence shown here is derived from an EMBL/GenBank/DDBJ whole genome shotgun (WGS) entry which is preliminary data.</text>
</comment>
<reference evidence="3" key="1">
    <citation type="journal article" date="2019" name="Int. J. Syst. Evol. Microbiol.">
        <title>The Global Catalogue of Microorganisms (GCM) 10K type strain sequencing project: providing services to taxonomists for standard genome sequencing and annotation.</title>
        <authorList>
            <consortium name="The Broad Institute Genomics Platform"/>
            <consortium name="The Broad Institute Genome Sequencing Center for Infectious Disease"/>
            <person name="Wu L."/>
            <person name="Ma J."/>
        </authorList>
    </citation>
    <scope>NUCLEOTIDE SEQUENCE [LARGE SCALE GENOMIC DNA]</scope>
    <source>
        <strain evidence="3">JCM 14331</strain>
    </source>
</reference>
<feature type="transmembrane region" description="Helical" evidence="1">
    <location>
        <begin position="102"/>
        <end position="119"/>
    </location>
</feature>
<name>A0ABP3NUW5_9GAMM</name>
<accession>A0ABP3NUW5</accession>
<evidence type="ECO:0000313" key="2">
    <source>
        <dbReference type="EMBL" id="GAA0553742.1"/>
    </source>
</evidence>
<feature type="transmembrane region" description="Helical" evidence="1">
    <location>
        <begin position="139"/>
        <end position="158"/>
    </location>
</feature>
<evidence type="ECO:0008006" key="4">
    <source>
        <dbReference type="Google" id="ProtNLM"/>
    </source>
</evidence>
<feature type="transmembrane region" description="Helical" evidence="1">
    <location>
        <begin position="13"/>
        <end position="31"/>
    </location>
</feature>
<evidence type="ECO:0000313" key="3">
    <source>
        <dbReference type="Proteomes" id="UP001501169"/>
    </source>
</evidence>
<feature type="transmembrane region" description="Helical" evidence="1">
    <location>
        <begin position="38"/>
        <end position="60"/>
    </location>
</feature>
<gene>
    <name evidence="2" type="ORF">GCM10009098_21880</name>
</gene>
<dbReference type="Proteomes" id="UP001501169">
    <property type="component" value="Unassembled WGS sequence"/>
</dbReference>
<sequence>MGWDTVEALLFELGKSVFIAYFVLFVLSVAFERKVSSLVISLMVLAVANGAMTALTPLLYQLASSQGLIYKFLWYAVFVCIDGIAIFLLYKFHAMLRQNVSLIANVIGLAFLMLASIQSLRFVDRFVSNTELLQSVYQYGVPLINIMLVPMIVVLWVANIKAEHKPAQAVMG</sequence>
<dbReference type="EMBL" id="BAAAEO010000003">
    <property type="protein sequence ID" value="GAA0553742.1"/>
    <property type="molecule type" value="Genomic_DNA"/>
</dbReference>
<evidence type="ECO:0000256" key="1">
    <source>
        <dbReference type="SAM" id="Phobius"/>
    </source>
</evidence>
<keyword evidence="1" id="KW-1133">Transmembrane helix</keyword>